<evidence type="ECO:0000256" key="1">
    <source>
        <dbReference type="SAM" id="Phobius"/>
    </source>
</evidence>
<keyword evidence="1" id="KW-0812">Transmembrane</keyword>
<dbReference type="Proteomes" id="UP001180825">
    <property type="component" value="Unassembled WGS sequence"/>
</dbReference>
<keyword evidence="1" id="KW-0472">Membrane</keyword>
<keyword evidence="1" id="KW-1133">Transmembrane helix</keyword>
<organism evidence="2 3">
    <name type="scientific">Roseateles asaccharophilus</name>
    <dbReference type="NCBI Taxonomy" id="582607"/>
    <lineage>
        <taxon>Bacteria</taxon>
        <taxon>Pseudomonadati</taxon>
        <taxon>Pseudomonadota</taxon>
        <taxon>Betaproteobacteria</taxon>
        <taxon>Burkholderiales</taxon>
        <taxon>Sphaerotilaceae</taxon>
        <taxon>Roseateles</taxon>
    </lineage>
</organism>
<sequence length="81" mass="8675">MSTQTRRLIRHAPPLWMTLTAAAIVAALLLGSFITILHDHIRHSAEVRRMFGQPAPHAGSARHVVATAAVAGQVLPAAPLR</sequence>
<feature type="transmembrane region" description="Helical" evidence="1">
    <location>
        <begin position="15"/>
        <end position="37"/>
    </location>
</feature>
<gene>
    <name evidence="2" type="ORF">J2X21_002944</name>
</gene>
<accession>A0ABU2A9C5</accession>
<protein>
    <submittedName>
        <fullName evidence="2">Uncharacterized protein</fullName>
    </submittedName>
</protein>
<comment type="caution">
    <text evidence="2">The sequence shown here is derived from an EMBL/GenBank/DDBJ whole genome shotgun (WGS) entry which is preliminary data.</text>
</comment>
<keyword evidence="3" id="KW-1185">Reference proteome</keyword>
<proteinExistence type="predicted"/>
<reference evidence="2 3" key="1">
    <citation type="submission" date="2023-07" db="EMBL/GenBank/DDBJ databases">
        <title>Sorghum-associated microbial communities from plants grown in Nebraska, USA.</title>
        <authorList>
            <person name="Schachtman D."/>
        </authorList>
    </citation>
    <scope>NUCLEOTIDE SEQUENCE [LARGE SCALE GENOMIC DNA]</scope>
    <source>
        <strain evidence="2 3">BE316</strain>
    </source>
</reference>
<name>A0ABU2A9C5_9BURK</name>
<evidence type="ECO:0000313" key="2">
    <source>
        <dbReference type="EMBL" id="MDR7333802.1"/>
    </source>
</evidence>
<dbReference type="EMBL" id="JAVDXV010000005">
    <property type="protein sequence ID" value="MDR7333802.1"/>
    <property type="molecule type" value="Genomic_DNA"/>
</dbReference>
<dbReference type="RefSeq" id="WP_310329867.1">
    <property type="nucleotide sequence ID" value="NZ_JAVDXV010000005.1"/>
</dbReference>
<evidence type="ECO:0000313" key="3">
    <source>
        <dbReference type="Proteomes" id="UP001180825"/>
    </source>
</evidence>